<dbReference type="Proteomes" id="UP000325081">
    <property type="component" value="Unassembled WGS sequence"/>
</dbReference>
<name>A0A5A7PJC4_STRAF</name>
<evidence type="ECO:0000256" key="4">
    <source>
        <dbReference type="ARBA" id="ARBA00022833"/>
    </source>
</evidence>
<evidence type="ECO:0000259" key="7">
    <source>
        <dbReference type="SMART" id="SM00249"/>
    </source>
</evidence>
<organism evidence="8 9">
    <name type="scientific">Striga asiatica</name>
    <name type="common">Asiatic witchweed</name>
    <name type="synonym">Buchnera asiatica</name>
    <dbReference type="NCBI Taxonomy" id="4170"/>
    <lineage>
        <taxon>Eukaryota</taxon>
        <taxon>Viridiplantae</taxon>
        <taxon>Streptophyta</taxon>
        <taxon>Embryophyta</taxon>
        <taxon>Tracheophyta</taxon>
        <taxon>Spermatophyta</taxon>
        <taxon>Magnoliopsida</taxon>
        <taxon>eudicotyledons</taxon>
        <taxon>Gunneridae</taxon>
        <taxon>Pentapetalae</taxon>
        <taxon>asterids</taxon>
        <taxon>lamiids</taxon>
        <taxon>Lamiales</taxon>
        <taxon>Orobanchaceae</taxon>
        <taxon>Buchnereae</taxon>
        <taxon>Striga</taxon>
    </lineage>
</organism>
<comment type="subcellular location">
    <subcellularLocation>
        <location evidence="1">Nucleus</location>
    </subcellularLocation>
</comment>
<sequence>MASSDDEGEMVPENVSDYEFISGDNESISFASLPVEWNSGEMHEKTNDQIFLSGRTDNGLRKIYKQVIAWKFDLSFDKPEISVLSVEKNWIKLLKPRKPFEGIIRTILITLQLLHFSKRNPQQSQQALWDHLNRCFSMFDKRPSEDDLVNHLSLIKEVVKRDDTLANSKIVKPPFINDNLEGSDKTDENGDADNQQGLDNPDDSGDDDKDDCFDSVCAICDNGGNILICDGKCMRSFHATVEAGEESESHCESLGFTEEELEAIKDVPFICKNCEYKQHQCFACGKMGSSDESSSPEVFCCVNGACGYFYHPHCVAKLLHPGNEAAAEEQKQKIDAGEKFVCPAHRCHVCKELEARDIYELQFAVCRRCPHVYHRKCLPRGIGLEGDPNRGIVQRAWDGLIKNRLLIYCLDHEIDLELSTPVRDHIQFPGPQRKKKNKVPVEYSIKKNQMKKGSLGFGNTSEKVIPAKPLKGLSKVSSGSKQGGISRRRAEEPLAGRTIKMQRATNKNDVGKLKGHMINEREMSLGNKLYSTFYAMDSEIDKVCEGAGVHGGDEKTQAKPTARRIDNPFTIDADTKKRIFKLMKDASSSLTLEQVKEKYKSPSTHTHNSNFSVDNVTLGKVEGSIQSLRAALKTLEGGGSIQDARMICGNDLLVQMSRWKDKMKVYLAPFLYGMRYTSFGRHFTKLDKLKEIADMLHSYVQDGDMLVDFCCGSNDFSCVMKKKLDEMGKNCSFKNYDILQPKNDFNFEQRDWMQVRPDELPNGSQLIMGLNPPFGVNASLANKFINKALEFKPKLLILIVPRETERLDAKECRYNLIWEDDQMFAGKAFYLPGSVDVNDKQIEDWNVNAPVLYLWSHPSWTSKHKAIAEQQRKLKLEENHKDNQVPNPTMELHDLGKSLVMIKAEAPVNNPENIGPADKVTASNQENAPVDKTSDKNNRERNTNRRGGAKNKRKNRPDSMSREEDANARKRHVSPNLANRRSLERISPNLPEYPQQIYSGRQQSNFPTYHQPYPQDAATVYNGNETLDDVVRRYSLSSVAGPSPSPSPRPDYGYPYGSRYMNEEPNLLGQRGSFHPSSYAGPEFPSAFGQANPAGNPTSAMQRYASRLDEMNHGQATGMYHPRGARPASSQPGSLGFAPGPYRSYSQSNSGWLNE</sequence>
<dbReference type="InterPro" id="IPR058939">
    <property type="entry name" value="Mtase_EDM2"/>
</dbReference>
<dbReference type="InterPro" id="IPR001965">
    <property type="entry name" value="Znf_PHD"/>
</dbReference>
<keyword evidence="3" id="KW-0863">Zinc-finger</keyword>
<feature type="region of interest" description="Disordered" evidence="6">
    <location>
        <begin position="1110"/>
        <end position="1155"/>
    </location>
</feature>
<dbReference type="InterPro" id="IPR022702">
    <property type="entry name" value="Cytosine_MeTrfase1_RFD"/>
</dbReference>
<evidence type="ECO:0000256" key="1">
    <source>
        <dbReference type="ARBA" id="ARBA00004123"/>
    </source>
</evidence>
<dbReference type="Pfam" id="PF12047">
    <property type="entry name" value="DNMT1-RFD"/>
    <property type="match status" value="1"/>
</dbReference>
<feature type="region of interest" description="Disordered" evidence="6">
    <location>
        <begin position="176"/>
        <end position="207"/>
    </location>
</feature>
<comment type="caution">
    <text evidence="8">The sequence shown here is derived from an EMBL/GenBank/DDBJ whole genome shotgun (WGS) entry which is preliminary data.</text>
</comment>
<feature type="compositionally biased region" description="Basic and acidic residues" evidence="6">
    <location>
        <begin position="932"/>
        <end position="943"/>
    </location>
</feature>
<gene>
    <name evidence="8" type="ORF">STAS_08960</name>
</gene>
<feature type="compositionally biased region" description="Polar residues" evidence="6">
    <location>
        <begin position="1144"/>
        <end position="1155"/>
    </location>
</feature>
<dbReference type="InterPro" id="IPR013083">
    <property type="entry name" value="Znf_RING/FYVE/PHD"/>
</dbReference>
<dbReference type="Pfam" id="PF26055">
    <property type="entry name" value="Mtase_EDM2"/>
    <property type="match status" value="1"/>
</dbReference>
<keyword evidence="5" id="KW-0539">Nucleus</keyword>
<feature type="domain" description="Zinc finger PHD-type" evidence="7">
    <location>
        <begin position="280"/>
        <end position="346"/>
    </location>
</feature>
<dbReference type="InterPro" id="IPR055198">
    <property type="entry name" value="NSD_PHD"/>
</dbReference>
<protein>
    <submittedName>
        <fullName evidence="8">Enhanced downy mildew 1 2</fullName>
    </submittedName>
</protein>
<keyword evidence="2" id="KW-0479">Metal-binding</keyword>
<dbReference type="OrthoDB" id="21264at2759"/>
<dbReference type="SMART" id="SM00249">
    <property type="entry name" value="PHD"/>
    <property type="match status" value="3"/>
</dbReference>
<dbReference type="GO" id="GO:0005634">
    <property type="term" value="C:nucleus"/>
    <property type="evidence" value="ECO:0007669"/>
    <property type="project" value="UniProtKB-SubCell"/>
</dbReference>
<dbReference type="GO" id="GO:0008270">
    <property type="term" value="F:zinc ion binding"/>
    <property type="evidence" value="ECO:0007669"/>
    <property type="project" value="UniProtKB-KW"/>
</dbReference>
<dbReference type="CDD" id="cd15565">
    <property type="entry name" value="PHD2_NSD"/>
    <property type="match status" value="1"/>
</dbReference>
<evidence type="ECO:0000256" key="6">
    <source>
        <dbReference type="SAM" id="MobiDB-lite"/>
    </source>
</evidence>
<keyword evidence="9" id="KW-1185">Reference proteome</keyword>
<evidence type="ECO:0000256" key="5">
    <source>
        <dbReference type="ARBA" id="ARBA00023242"/>
    </source>
</evidence>
<dbReference type="PANTHER" id="PTHR46235:SF3">
    <property type="entry name" value="PHD FINGER-CONTAINING PROTEIN DDB_G0268158"/>
    <property type="match status" value="1"/>
</dbReference>
<dbReference type="PANTHER" id="PTHR46235">
    <property type="entry name" value="PHD FINGER-CONTAINING PROTEIN DDB_G0268158"/>
    <property type="match status" value="1"/>
</dbReference>
<evidence type="ECO:0000256" key="3">
    <source>
        <dbReference type="ARBA" id="ARBA00022771"/>
    </source>
</evidence>
<evidence type="ECO:0000313" key="9">
    <source>
        <dbReference type="Proteomes" id="UP000325081"/>
    </source>
</evidence>
<feature type="compositionally biased region" description="Basic and acidic residues" evidence="6">
    <location>
        <begin position="956"/>
        <end position="968"/>
    </location>
</feature>
<keyword evidence="4" id="KW-0862">Zinc</keyword>
<dbReference type="AlphaFoldDB" id="A0A5A7PJC4"/>
<reference evidence="9" key="1">
    <citation type="journal article" date="2019" name="Curr. Biol.">
        <title>Genome Sequence of Striga asiatica Provides Insight into the Evolution of Plant Parasitism.</title>
        <authorList>
            <person name="Yoshida S."/>
            <person name="Kim S."/>
            <person name="Wafula E.K."/>
            <person name="Tanskanen J."/>
            <person name="Kim Y.M."/>
            <person name="Honaas L."/>
            <person name="Yang Z."/>
            <person name="Spallek T."/>
            <person name="Conn C.E."/>
            <person name="Ichihashi Y."/>
            <person name="Cheong K."/>
            <person name="Cui S."/>
            <person name="Der J.P."/>
            <person name="Gundlach H."/>
            <person name="Jiao Y."/>
            <person name="Hori C."/>
            <person name="Ishida J.K."/>
            <person name="Kasahara H."/>
            <person name="Kiba T."/>
            <person name="Kim M.S."/>
            <person name="Koo N."/>
            <person name="Laohavisit A."/>
            <person name="Lee Y.H."/>
            <person name="Lumba S."/>
            <person name="McCourt P."/>
            <person name="Mortimer J.C."/>
            <person name="Mutuku J.M."/>
            <person name="Nomura T."/>
            <person name="Sasaki-Sekimoto Y."/>
            <person name="Seto Y."/>
            <person name="Wang Y."/>
            <person name="Wakatake T."/>
            <person name="Sakakibara H."/>
            <person name="Demura T."/>
            <person name="Yamaguchi S."/>
            <person name="Yoneyama K."/>
            <person name="Manabe R.I."/>
            <person name="Nelson D.C."/>
            <person name="Schulman A.H."/>
            <person name="Timko M.P."/>
            <person name="dePamphilis C.W."/>
            <person name="Choi D."/>
            <person name="Shirasu K."/>
        </authorList>
    </citation>
    <scope>NUCLEOTIDE SEQUENCE [LARGE SCALE GENOMIC DNA]</scope>
    <source>
        <strain evidence="9">cv. UVA1</strain>
    </source>
</reference>
<evidence type="ECO:0000313" key="8">
    <source>
        <dbReference type="EMBL" id="GER32869.1"/>
    </source>
</evidence>
<feature type="region of interest" description="Disordered" evidence="6">
    <location>
        <begin position="908"/>
        <end position="994"/>
    </location>
</feature>
<dbReference type="EMBL" id="BKCP01004639">
    <property type="protein sequence ID" value="GER32869.1"/>
    <property type="molecule type" value="Genomic_DNA"/>
</dbReference>
<accession>A0A5A7PJC4</accession>
<dbReference type="Gene3D" id="3.30.40.10">
    <property type="entry name" value="Zinc/RING finger domain, C3HC4 (zinc finger)"/>
    <property type="match status" value="2"/>
</dbReference>
<proteinExistence type="predicted"/>
<feature type="domain" description="Zinc finger PHD-type" evidence="7">
    <location>
        <begin position="216"/>
        <end position="275"/>
    </location>
</feature>
<evidence type="ECO:0000256" key="2">
    <source>
        <dbReference type="ARBA" id="ARBA00022723"/>
    </source>
</evidence>
<feature type="domain" description="Zinc finger PHD-type" evidence="7">
    <location>
        <begin position="347"/>
        <end position="413"/>
    </location>
</feature>
<dbReference type="Pfam" id="PF22908">
    <property type="entry name" value="PHD_NSD"/>
    <property type="match status" value="1"/>
</dbReference>